<dbReference type="GO" id="GO:0016020">
    <property type="term" value="C:membrane"/>
    <property type="evidence" value="ECO:0007669"/>
    <property type="project" value="UniProtKB-SubCell"/>
</dbReference>
<keyword evidence="5" id="KW-0812">Transmembrane</keyword>
<dbReference type="FunFam" id="3.90.550.10:FF:000051">
    <property type="entry name" value="Alpha-1,2-mannosyltransferase (Ktr4)"/>
    <property type="match status" value="1"/>
</dbReference>
<organism evidence="7 8">
    <name type="scientific">Tortispora caseinolytica NRRL Y-17796</name>
    <dbReference type="NCBI Taxonomy" id="767744"/>
    <lineage>
        <taxon>Eukaryota</taxon>
        <taxon>Fungi</taxon>
        <taxon>Dikarya</taxon>
        <taxon>Ascomycota</taxon>
        <taxon>Saccharomycotina</taxon>
        <taxon>Trigonopsidomycetes</taxon>
        <taxon>Trigonopsidales</taxon>
        <taxon>Trigonopsidaceae</taxon>
        <taxon>Tortispora</taxon>
    </lineage>
</organism>
<sequence length="367" mass="43811">MKTPYGEIYSGKNVQTGQENACLVMLARNSELDHCLQSIREQEDTFNKQYHYPWLFLNDEEYTEEFKSKILDAVSGEARFGLIDPEHWTIPDWIDTKQVYENLKTANSRNILYGALLSYRHMCRYNSGFFYKHPMLLEYDWYWRVEPDVHFWCDVEYDVFTYMKNNNYTYGFTMTAHEYMETIPTLFESTIEFFLNHTDYLDPNSAYKFLGDIDSNIEYNACHFWSNFEIGDLHFYRNKMYQDYFEFLDQKGGFFYERWGDAPVHTLAVALMMPRSRIHHFADMGYYHSPYTRCPTDLESYKSGRCRCIVNDHNFDDDGYSCNKLWLDLYGRTTGSETSTADQLNERNEIAQLNRDLKAMNEEEKLP</sequence>
<keyword evidence="4 7" id="KW-0808">Transferase</keyword>
<evidence type="ECO:0000313" key="7">
    <source>
        <dbReference type="EMBL" id="ODV89138.1"/>
    </source>
</evidence>
<dbReference type="PANTHER" id="PTHR31121">
    <property type="entry name" value="ALPHA-1,2 MANNOSYLTRANSFERASE KTR1"/>
    <property type="match status" value="1"/>
</dbReference>
<dbReference type="Proteomes" id="UP000095023">
    <property type="component" value="Unassembled WGS sequence"/>
</dbReference>
<evidence type="ECO:0000256" key="4">
    <source>
        <dbReference type="ARBA" id="ARBA00022679"/>
    </source>
</evidence>
<name>A0A1E4TBW4_9ASCO</name>
<dbReference type="GO" id="GO:0000026">
    <property type="term" value="F:alpha-1,2-mannosyltransferase activity"/>
    <property type="evidence" value="ECO:0007669"/>
    <property type="project" value="TreeGrafter"/>
</dbReference>
<accession>A0A1E4TBW4</accession>
<feature type="active site" description="Nucleophile" evidence="6">
    <location>
        <position position="229"/>
    </location>
</feature>
<reference evidence="8" key="1">
    <citation type="submission" date="2016-02" db="EMBL/GenBank/DDBJ databases">
        <title>Comparative genomics of biotechnologically important yeasts.</title>
        <authorList>
            <consortium name="DOE Joint Genome Institute"/>
            <person name="Riley R."/>
            <person name="Haridas S."/>
            <person name="Wolfe K.H."/>
            <person name="Lopes M.R."/>
            <person name="Hittinger C.T."/>
            <person name="Goker M."/>
            <person name="Salamov A."/>
            <person name="Wisecaver J."/>
            <person name="Long T.M."/>
            <person name="Aerts A.L."/>
            <person name="Barry K."/>
            <person name="Choi C."/>
            <person name="Clum A."/>
            <person name="Coughlan A.Y."/>
            <person name="Deshpande S."/>
            <person name="Douglass A.P."/>
            <person name="Hanson S.J."/>
            <person name="Klenk H.-P."/>
            <person name="Labutti K."/>
            <person name="Lapidus A."/>
            <person name="Lindquist E."/>
            <person name="Lipzen A."/>
            <person name="Meier-Kolthoff J.P."/>
            <person name="Ohm R.A."/>
            <person name="Otillar R.P."/>
            <person name="Pangilinan J."/>
            <person name="Peng Y."/>
            <person name="Rokas A."/>
            <person name="Rosa C.A."/>
            <person name="Scheuner C."/>
            <person name="Sibirny A.A."/>
            <person name="Slot J.C."/>
            <person name="Stielow J.B."/>
            <person name="Sun H."/>
            <person name="Kurtzman C.P."/>
            <person name="Blackwell M."/>
            <person name="Jeffries T.W."/>
            <person name="Grigoriev I.V."/>
        </authorList>
    </citation>
    <scope>NUCLEOTIDE SEQUENCE [LARGE SCALE GENOMIC DNA]</scope>
    <source>
        <strain evidence="8">NRRL Y-17796</strain>
    </source>
</reference>
<keyword evidence="8" id="KW-1185">Reference proteome</keyword>
<dbReference type="PANTHER" id="PTHR31121:SF6">
    <property type="entry name" value="ALPHA-1,2 MANNOSYLTRANSFERASE KTR1"/>
    <property type="match status" value="1"/>
</dbReference>
<dbReference type="SUPFAM" id="SSF53448">
    <property type="entry name" value="Nucleotide-diphospho-sugar transferases"/>
    <property type="match status" value="1"/>
</dbReference>
<dbReference type="EMBL" id="KV453843">
    <property type="protein sequence ID" value="ODV89138.1"/>
    <property type="molecule type" value="Genomic_DNA"/>
</dbReference>
<dbReference type="GO" id="GO:0000032">
    <property type="term" value="P:cell wall mannoprotein biosynthetic process"/>
    <property type="evidence" value="ECO:0007669"/>
    <property type="project" value="TreeGrafter"/>
</dbReference>
<keyword evidence="5" id="KW-0735">Signal-anchor</keyword>
<comment type="similarity">
    <text evidence="2">Belongs to the glycosyltransferase 15 family.</text>
</comment>
<gene>
    <name evidence="7" type="ORF">CANCADRAFT_27276</name>
</gene>
<evidence type="ECO:0000256" key="3">
    <source>
        <dbReference type="ARBA" id="ARBA00022676"/>
    </source>
</evidence>
<evidence type="ECO:0000256" key="5">
    <source>
        <dbReference type="ARBA" id="ARBA00022968"/>
    </source>
</evidence>
<proteinExistence type="inferred from homology"/>
<dbReference type="GO" id="GO:0006493">
    <property type="term" value="P:protein O-linked glycosylation"/>
    <property type="evidence" value="ECO:0007669"/>
    <property type="project" value="TreeGrafter"/>
</dbReference>
<keyword evidence="3" id="KW-0328">Glycosyltransferase</keyword>
<dbReference type="GO" id="GO:0006487">
    <property type="term" value="P:protein N-linked glycosylation"/>
    <property type="evidence" value="ECO:0007669"/>
    <property type="project" value="TreeGrafter"/>
</dbReference>
<dbReference type="OrthoDB" id="439943at2759"/>
<comment type="subcellular location">
    <subcellularLocation>
        <location evidence="1">Membrane</location>
        <topology evidence="1">Single-pass type II membrane protein</topology>
    </subcellularLocation>
</comment>
<dbReference type="Pfam" id="PF01793">
    <property type="entry name" value="Glyco_transf_15"/>
    <property type="match status" value="1"/>
</dbReference>
<evidence type="ECO:0000256" key="2">
    <source>
        <dbReference type="ARBA" id="ARBA00007677"/>
    </source>
</evidence>
<dbReference type="Gene3D" id="3.90.550.10">
    <property type="entry name" value="Spore Coat Polysaccharide Biosynthesis Protein SpsA, Chain A"/>
    <property type="match status" value="1"/>
</dbReference>
<evidence type="ECO:0000256" key="1">
    <source>
        <dbReference type="ARBA" id="ARBA00004606"/>
    </source>
</evidence>
<protein>
    <submittedName>
        <fullName evidence="7">Glycosyltransferase family 15 protein</fullName>
    </submittedName>
</protein>
<evidence type="ECO:0000256" key="6">
    <source>
        <dbReference type="PIRSR" id="PIRSR018153-1"/>
    </source>
</evidence>
<dbReference type="PIRSF" id="PIRSF018153">
    <property type="entry name" value="Glyco_trans_15"/>
    <property type="match status" value="1"/>
</dbReference>
<dbReference type="InterPro" id="IPR029044">
    <property type="entry name" value="Nucleotide-diphossugar_trans"/>
</dbReference>
<evidence type="ECO:0000313" key="8">
    <source>
        <dbReference type="Proteomes" id="UP000095023"/>
    </source>
</evidence>
<dbReference type="AlphaFoldDB" id="A0A1E4TBW4"/>
<dbReference type="InterPro" id="IPR002685">
    <property type="entry name" value="Glyco_trans_15"/>
</dbReference>
<dbReference type="GO" id="GO:0005794">
    <property type="term" value="C:Golgi apparatus"/>
    <property type="evidence" value="ECO:0007669"/>
    <property type="project" value="TreeGrafter"/>
</dbReference>